<dbReference type="Proteomes" id="UP000183090">
    <property type="component" value="Unassembled WGS sequence"/>
</dbReference>
<gene>
    <name evidence="10" type="ORF">AAT16_09650</name>
    <name evidence="11" type="ORF">SAMN05216235_2830</name>
</gene>
<evidence type="ECO:0000256" key="3">
    <source>
        <dbReference type="ARBA" id="ARBA00022723"/>
    </source>
</evidence>
<evidence type="ECO:0000259" key="9">
    <source>
        <dbReference type="Pfam" id="PF00082"/>
    </source>
</evidence>
<evidence type="ECO:0000256" key="7">
    <source>
        <dbReference type="PROSITE-ProRule" id="PRU01240"/>
    </source>
</evidence>
<dbReference type="PROSITE" id="PS00137">
    <property type="entry name" value="SUBTILASE_HIS"/>
    <property type="match status" value="1"/>
</dbReference>
<evidence type="ECO:0000313" key="11">
    <source>
        <dbReference type="EMBL" id="SFK96320.1"/>
    </source>
</evidence>
<evidence type="ECO:0000256" key="6">
    <source>
        <dbReference type="PIRSR" id="PIRSR615500-1"/>
    </source>
</evidence>
<name>A0A0F7D4L8_9STAP</name>
<feature type="chain" id="PRO_5044542287" evidence="8">
    <location>
        <begin position="24"/>
        <end position="373"/>
    </location>
</feature>
<feature type="domain" description="Peptidase S8/S53" evidence="9">
    <location>
        <begin position="116"/>
        <end position="351"/>
    </location>
</feature>
<dbReference type="SUPFAM" id="SSF52743">
    <property type="entry name" value="Subtilisin-like"/>
    <property type="match status" value="1"/>
</dbReference>
<feature type="active site" description="Charge relay system" evidence="6 7">
    <location>
        <position position="125"/>
    </location>
</feature>
<protein>
    <submittedName>
        <fullName evidence="10">Peptidase S8</fullName>
    </submittedName>
    <submittedName>
        <fullName evidence="11">Subtilisin</fullName>
    </submittedName>
</protein>
<keyword evidence="12" id="KW-1185">Reference proteome</keyword>
<dbReference type="EMBL" id="CP011366">
    <property type="protein sequence ID" value="AKG74460.1"/>
    <property type="molecule type" value="Genomic_DNA"/>
</dbReference>
<dbReference type="CDD" id="cd07477">
    <property type="entry name" value="Peptidases_S8_Subtilisin_subset"/>
    <property type="match status" value="1"/>
</dbReference>
<reference evidence="10 12" key="1">
    <citation type="journal article" date="2015" name="Int. J. Syst. Evol. Microbiol.">
        <title>Complete genome sequence of Salinicoccus halodurans H3B36, isolated from the Qaidam Basin in China.</title>
        <authorList>
            <person name="Jiang K."/>
            <person name="Xue Y."/>
            <person name="Ma Y."/>
        </authorList>
    </citation>
    <scope>NUCLEOTIDE SEQUENCE [LARGE SCALE GENOMIC DNA]</scope>
    <source>
        <strain evidence="10 12">H3B36</strain>
    </source>
</reference>
<dbReference type="InterPro" id="IPR015500">
    <property type="entry name" value="Peptidase_S8_subtilisin-rel"/>
</dbReference>
<accession>A0A0F7D4L8</accession>
<reference evidence="12" key="2">
    <citation type="submission" date="2015-04" db="EMBL/GenBank/DDBJ databases">
        <title>Complete genome sequence of Salinicoccus halodurans strain H3B36, isolated from the Qaidam basin of China.</title>
        <authorList>
            <person name="Ma Y."/>
            <person name="Jiang K."/>
            <person name="Xue Y."/>
        </authorList>
    </citation>
    <scope>NUCLEOTIDE SEQUENCE [LARGE SCALE GENOMIC DNA]</scope>
    <source>
        <strain evidence="12">H3B36</strain>
    </source>
</reference>
<evidence type="ECO:0000256" key="8">
    <source>
        <dbReference type="SAM" id="SignalP"/>
    </source>
</evidence>
<keyword evidence="2 7" id="KW-0645">Protease</keyword>
<dbReference type="PANTHER" id="PTHR43806:SF11">
    <property type="entry name" value="CEREVISIN-RELATED"/>
    <property type="match status" value="1"/>
</dbReference>
<evidence type="ECO:0000256" key="1">
    <source>
        <dbReference type="ARBA" id="ARBA00011073"/>
    </source>
</evidence>
<dbReference type="InterPro" id="IPR022398">
    <property type="entry name" value="Peptidase_S8_His-AS"/>
</dbReference>
<dbReference type="Proteomes" id="UP000034029">
    <property type="component" value="Chromosome"/>
</dbReference>
<dbReference type="PRINTS" id="PR00723">
    <property type="entry name" value="SUBTILISIN"/>
</dbReference>
<dbReference type="Pfam" id="PF00082">
    <property type="entry name" value="Peptidase_S8"/>
    <property type="match status" value="1"/>
</dbReference>
<dbReference type="GO" id="GO:0006508">
    <property type="term" value="P:proteolysis"/>
    <property type="evidence" value="ECO:0007669"/>
    <property type="project" value="UniProtKB-KW"/>
</dbReference>
<keyword evidence="3" id="KW-0479">Metal-binding</keyword>
<feature type="active site" description="Charge relay system" evidence="6 7">
    <location>
        <position position="159"/>
    </location>
</feature>
<dbReference type="InterPro" id="IPR037045">
    <property type="entry name" value="S8pro/Inhibitor_I9_sf"/>
</dbReference>
<dbReference type="InterPro" id="IPR050131">
    <property type="entry name" value="Peptidase_S8_subtilisin-like"/>
</dbReference>
<reference evidence="11 13" key="3">
    <citation type="submission" date="2016-10" db="EMBL/GenBank/DDBJ databases">
        <authorList>
            <person name="Varghese N."/>
            <person name="Submissions S."/>
        </authorList>
    </citation>
    <scope>NUCLEOTIDE SEQUENCE [LARGE SCALE GENOMIC DNA]</scope>
    <source>
        <strain evidence="11 13">CGMCC 1.6501</strain>
    </source>
</reference>
<keyword evidence="4 7" id="KW-0378">Hydrolase</keyword>
<organism evidence="11 13">
    <name type="scientific">Salinicoccus halodurans</name>
    <dbReference type="NCBI Taxonomy" id="407035"/>
    <lineage>
        <taxon>Bacteria</taxon>
        <taxon>Bacillati</taxon>
        <taxon>Bacillota</taxon>
        <taxon>Bacilli</taxon>
        <taxon>Bacillales</taxon>
        <taxon>Staphylococcaceae</taxon>
        <taxon>Salinicoccus</taxon>
    </lineage>
</organism>
<dbReference type="SUPFAM" id="SSF54897">
    <property type="entry name" value="Protease propeptides/inhibitors"/>
    <property type="match status" value="1"/>
</dbReference>
<keyword evidence="8" id="KW-0732">Signal</keyword>
<feature type="signal peptide" evidence="8">
    <location>
        <begin position="1"/>
        <end position="23"/>
    </location>
</feature>
<dbReference type="PROSITE" id="PS00138">
    <property type="entry name" value="SUBTILASE_SER"/>
    <property type="match status" value="1"/>
</dbReference>
<dbReference type="RefSeq" id="WP_046790642.1">
    <property type="nucleotide sequence ID" value="NZ_CP011366.1"/>
</dbReference>
<evidence type="ECO:0000256" key="5">
    <source>
        <dbReference type="ARBA" id="ARBA00022825"/>
    </source>
</evidence>
<evidence type="ECO:0000256" key="2">
    <source>
        <dbReference type="ARBA" id="ARBA00022670"/>
    </source>
</evidence>
<evidence type="ECO:0000256" key="4">
    <source>
        <dbReference type="ARBA" id="ARBA00022801"/>
    </source>
</evidence>
<comment type="similarity">
    <text evidence="1 7">Belongs to the peptidase S8 family.</text>
</comment>
<dbReference type="Gene3D" id="3.40.50.200">
    <property type="entry name" value="Peptidase S8/S53 domain"/>
    <property type="match status" value="1"/>
</dbReference>
<evidence type="ECO:0000313" key="12">
    <source>
        <dbReference type="Proteomes" id="UP000034029"/>
    </source>
</evidence>
<dbReference type="EMBL" id="FOTB01000006">
    <property type="protein sequence ID" value="SFK96320.1"/>
    <property type="molecule type" value="Genomic_DNA"/>
</dbReference>
<dbReference type="InterPro" id="IPR036852">
    <property type="entry name" value="Peptidase_S8/S53_dom_sf"/>
</dbReference>
<dbReference type="Gene3D" id="3.30.70.80">
    <property type="entry name" value="Peptidase S8 propeptide/proteinase inhibitor I9"/>
    <property type="match status" value="1"/>
</dbReference>
<evidence type="ECO:0000313" key="10">
    <source>
        <dbReference type="EMBL" id="AKG74460.1"/>
    </source>
</evidence>
<keyword evidence="5 7" id="KW-0720">Serine protease</keyword>
<feature type="active site" description="Charge relay system" evidence="6 7">
    <location>
        <position position="318"/>
    </location>
</feature>
<dbReference type="OrthoDB" id="9798386at2"/>
<dbReference type="InterPro" id="IPR034202">
    <property type="entry name" value="Subtilisin_Carlsberg-like"/>
</dbReference>
<dbReference type="InterPro" id="IPR000209">
    <property type="entry name" value="Peptidase_S8/S53_dom"/>
</dbReference>
<dbReference type="PANTHER" id="PTHR43806">
    <property type="entry name" value="PEPTIDASE S8"/>
    <property type="match status" value="1"/>
</dbReference>
<dbReference type="GO" id="GO:0004252">
    <property type="term" value="F:serine-type endopeptidase activity"/>
    <property type="evidence" value="ECO:0007669"/>
    <property type="project" value="UniProtKB-UniRule"/>
</dbReference>
<proteinExistence type="inferred from homology"/>
<sequence>MKKFFMLLTVFAAFFVFSVTAFAQEAKETYLVKFEERSDFTTYSSFGIASEEIGHEFETVDMVEAELTEDKVSELENHPNVSYVEKDIPVYAYQQDVPYGIDKVQAPLAHQNGDKGAGVKLAVIDTGIDADHEDLDVHGGYSVFTSGVDADPYYDGSGHGTHVAGTAAALDNNVGVVGVAPEADLYAVKVLNSSGSGSSSGVVQGVEWAVQNGMDVINMSLGSSAHSQAIQDVVDAAYYEHDILVVAAAGNEGNASGTGDTVGYPAQYDSAFAVAATDENNQRASFSSTGPAVDISAPGVNILSTVPGNGYSSLNGTSMASPHVAGAGAVIRSSFPGTGAAEVRSLMQGASKYIGSDTNWYGSGLLQINSAVN</sequence>
<dbReference type="InterPro" id="IPR023828">
    <property type="entry name" value="Peptidase_S8_Ser-AS"/>
</dbReference>
<dbReference type="PROSITE" id="PS51892">
    <property type="entry name" value="SUBTILASE"/>
    <property type="match status" value="1"/>
</dbReference>
<dbReference type="AlphaFoldDB" id="A0A0F7D4L8"/>
<dbReference type="KEGG" id="shv:AAT16_09650"/>
<evidence type="ECO:0000313" key="13">
    <source>
        <dbReference type="Proteomes" id="UP000183090"/>
    </source>
</evidence>
<dbReference type="GO" id="GO:0046872">
    <property type="term" value="F:metal ion binding"/>
    <property type="evidence" value="ECO:0007669"/>
    <property type="project" value="UniProtKB-KW"/>
</dbReference>